<gene>
    <name evidence="1" type="ORF">GCM10010253_43720</name>
</gene>
<organism evidence="1 2">
    <name type="scientific">Streptomyces badius</name>
    <dbReference type="NCBI Taxonomy" id="1941"/>
    <lineage>
        <taxon>Bacteria</taxon>
        <taxon>Bacillati</taxon>
        <taxon>Actinomycetota</taxon>
        <taxon>Actinomycetes</taxon>
        <taxon>Kitasatosporales</taxon>
        <taxon>Streptomycetaceae</taxon>
        <taxon>Streptomyces</taxon>
    </lineage>
</organism>
<name>A0ABQ2TFX1_STRBA</name>
<protein>
    <submittedName>
        <fullName evidence="1">Uncharacterized protein</fullName>
    </submittedName>
</protein>
<dbReference type="EMBL" id="BMSZ01000012">
    <property type="protein sequence ID" value="GGS63998.1"/>
    <property type="molecule type" value="Genomic_DNA"/>
</dbReference>
<sequence>MRYLAQAVVPPRYRLLMTTATRTTVDLVRLTLGDEEITLSPAPAIELRLIVESASDSPSLDVLTPPSSPELKVAVDLIPTDRSSVAQCESWAARVGAQLGTKAGPWDALREFSLEAALSGEGLPYGRVSVPHLTITPGPAPFLDEDEPLPGIRIFTAKARTSRDGSKYRLHRA</sequence>
<reference evidence="2" key="1">
    <citation type="journal article" date="2019" name="Int. J. Syst. Evol. Microbiol.">
        <title>The Global Catalogue of Microorganisms (GCM) 10K type strain sequencing project: providing services to taxonomists for standard genome sequencing and annotation.</title>
        <authorList>
            <consortium name="The Broad Institute Genomics Platform"/>
            <consortium name="The Broad Institute Genome Sequencing Center for Infectious Disease"/>
            <person name="Wu L."/>
            <person name="Ma J."/>
        </authorList>
    </citation>
    <scope>NUCLEOTIDE SEQUENCE [LARGE SCALE GENOMIC DNA]</scope>
    <source>
        <strain evidence="2">JCM 4350</strain>
    </source>
</reference>
<proteinExistence type="predicted"/>
<dbReference type="Proteomes" id="UP000659767">
    <property type="component" value="Unassembled WGS sequence"/>
</dbReference>
<keyword evidence="2" id="KW-1185">Reference proteome</keyword>
<comment type="caution">
    <text evidence="1">The sequence shown here is derived from an EMBL/GenBank/DDBJ whole genome shotgun (WGS) entry which is preliminary data.</text>
</comment>
<evidence type="ECO:0000313" key="1">
    <source>
        <dbReference type="EMBL" id="GGS63998.1"/>
    </source>
</evidence>
<evidence type="ECO:0000313" key="2">
    <source>
        <dbReference type="Proteomes" id="UP000659767"/>
    </source>
</evidence>
<accession>A0ABQ2TFX1</accession>